<keyword evidence="5" id="KW-1185">Reference proteome</keyword>
<dbReference type="GeneID" id="54417031"/>
<protein>
    <submittedName>
        <fullName evidence="4 6">Uncharacterized protein</fullName>
    </submittedName>
</protein>
<evidence type="ECO:0000313" key="6">
    <source>
        <dbReference type="RefSeq" id="XP_033533411.1"/>
    </source>
</evidence>
<keyword evidence="2" id="KW-1133">Transmembrane helix</keyword>
<dbReference type="RefSeq" id="XP_033533411.1">
    <property type="nucleotide sequence ID" value="XM_033676461.1"/>
</dbReference>
<feature type="chain" id="PRO_5044631775" evidence="3">
    <location>
        <begin position="20"/>
        <end position="345"/>
    </location>
</feature>
<evidence type="ECO:0000313" key="4">
    <source>
        <dbReference type="EMBL" id="KAF1811780.1"/>
    </source>
</evidence>
<feature type="signal peptide" evidence="3">
    <location>
        <begin position="1"/>
        <end position="19"/>
    </location>
</feature>
<evidence type="ECO:0000313" key="5">
    <source>
        <dbReference type="Proteomes" id="UP000504638"/>
    </source>
</evidence>
<feature type="transmembrane region" description="Helical" evidence="2">
    <location>
        <begin position="297"/>
        <end position="321"/>
    </location>
</feature>
<proteinExistence type="predicted"/>
<reference evidence="6" key="2">
    <citation type="submission" date="2020-04" db="EMBL/GenBank/DDBJ databases">
        <authorList>
            <consortium name="NCBI Genome Project"/>
        </authorList>
    </citation>
    <scope>NUCLEOTIDE SEQUENCE</scope>
    <source>
        <strain evidence="6">CBS 781.70</strain>
    </source>
</reference>
<feature type="region of interest" description="Disordered" evidence="1">
    <location>
        <begin position="54"/>
        <end position="74"/>
    </location>
</feature>
<dbReference type="OrthoDB" id="2596908at2759"/>
<reference evidence="6" key="3">
    <citation type="submission" date="2025-04" db="UniProtKB">
        <authorList>
            <consortium name="RefSeq"/>
        </authorList>
    </citation>
    <scope>IDENTIFICATION</scope>
    <source>
        <strain evidence="6">CBS 781.70</strain>
    </source>
</reference>
<dbReference type="EMBL" id="ML975160">
    <property type="protein sequence ID" value="KAF1811780.1"/>
    <property type="molecule type" value="Genomic_DNA"/>
</dbReference>
<dbReference type="AlphaFoldDB" id="A0A6G1G1I0"/>
<name>A0A6G1G1I0_9PEZI</name>
<gene>
    <name evidence="4 6" type="ORF">P152DRAFT_398415</name>
</gene>
<organism evidence="4">
    <name type="scientific">Eremomyces bilateralis CBS 781.70</name>
    <dbReference type="NCBI Taxonomy" id="1392243"/>
    <lineage>
        <taxon>Eukaryota</taxon>
        <taxon>Fungi</taxon>
        <taxon>Dikarya</taxon>
        <taxon>Ascomycota</taxon>
        <taxon>Pezizomycotina</taxon>
        <taxon>Dothideomycetes</taxon>
        <taxon>Dothideomycetes incertae sedis</taxon>
        <taxon>Eremomycetales</taxon>
        <taxon>Eremomycetaceae</taxon>
        <taxon>Eremomyces</taxon>
    </lineage>
</organism>
<keyword evidence="3" id="KW-0732">Signal</keyword>
<dbReference type="Proteomes" id="UP000504638">
    <property type="component" value="Unplaced"/>
</dbReference>
<evidence type="ECO:0000256" key="1">
    <source>
        <dbReference type="SAM" id="MobiDB-lite"/>
    </source>
</evidence>
<sequence length="345" mass="36712">MRLVFAAVLSSAVAAIASSAATWGDVHTYPRHAGQRSRVRSDVLKYFNSLAKRQTSEDVLQPPPSQGGSAADFDMDKWNQETKPVCTNAVGALDGQASNSAGMAVCYNVPFLDQATGVFQAELRIFNVSVPVNEWVGVSAADISVALRYLGATVQSTMGMRQIKGKRQAEREDVIFLDALGNAVNLRSRQVTSDGGSVGSELKVLTYVGMINRNLMGPAMTLPELQPLLVPEITLMATNPVTQAVVNTTLSSTEAGFVSGVFANQGASTIDPAAQASASALAATATPFILPGVTLGIFPTGLIITLVWTAAFLAAVGFGTIKRVQFRDQYRRRMKRELGATVKRI</sequence>
<accession>A0A6G1G1I0</accession>
<evidence type="ECO:0000256" key="2">
    <source>
        <dbReference type="SAM" id="Phobius"/>
    </source>
</evidence>
<reference evidence="4 6" key="1">
    <citation type="submission" date="2020-01" db="EMBL/GenBank/DDBJ databases">
        <authorList>
            <consortium name="DOE Joint Genome Institute"/>
            <person name="Haridas S."/>
            <person name="Albert R."/>
            <person name="Binder M."/>
            <person name="Bloem J."/>
            <person name="Labutti K."/>
            <person name="Salamov A."/>
            <person name="Andreopoulos B."/>
            <person name="Baker S.E."/>
            <person name="Barry K."/>
            <person name="Bills G."/>
            <person name="Bluhm B.H."/>
            <person name="Cannon C."/>
            <person name="Castanera R."/>
            <person name="Culley D.E."/>
            <person name="Daum C."/>
            <person name="Ezra D."/>
            <person name="Gonzalez J.B."/>
            <person name="Henrissat B."/>
            <person name="Kuo A."/>
            <person name="Liang C."/>
            <person name="Lipzen A."/>
            <person name="Lutzoni F."/>
            <person name="Magnuson J."/>
            <person name="Mondo S."/>
            <person name="Nolan M."/>
            <person name="Ohm R."/>
            <person name="Pangilinan J."/>
            <person name="Park H.-J."/>
            <person name="Ramirez L."/>
            <person name="Alfaro M."/>
            <person name="Sun H."/>
            <person name="Tritt A."/>
            <person name="Yoshinaga Y."/>
            <person name="Zwiers L.-H."/>
            <person name="Turgeon B.G."/>
            <person name="Goodwin S.B."/>
            <person name="Spatafora J.W."/>
            <person name="Crous P.W."/>
            <person name="Grigoriev I.V."/>
        </authorList>
    </citation>
    <scope>NUCLEOTIDE SEQUENCE</scope>
    <source>
        <strain evidence="4 6">CBS 781.70</strain>
    </source>
</reference>
<keyword evidence="2" id="KW-0472">Membrane</keyword>
<keyword evidence="2" id="KW-0812">Transmembrane</keyword>
<evidence type="ECO:0000256" key="3">
    <source>
        <dbReference type="SAM" id="SignalP"/>
    </source>
</evidence>